<evidence type="ECO:0000256" key="4">
    <source>
        <dbReference type="ARBA" id="ARBA00022989"/>
    </source>
</evidence>
<keyword evidence="4 6" id="KW-1133">Transmembrane helix</keyword>
<feature type="transmembrane region" description="Helical" evidence="6">
    <location>
        <begin position="54"/>
        <end position="72"/>
    </location>
</feature>
<evidence type="ECO:0000256" key="5">
    <source>
        <dbReference type="ARBA" id="ARBA00023136"/>
    </source>
</evidence>
<feature type="domain" description="Cation efflux protein transmembrane" evidence="7">
    <location>
        <begin position="18"/>
        <end position="216"/>
    </location>
</feature>
<dbReference type="Gene3D" id="1.20.1510.10">
    <property type="entry name" value="Cation efflux protein transmembrane domain"/>
    <property type="match status" value="1"/>
</dbReference>
<accession>A0ABN6ZC23</accession>
<feature type="transmembrane region" description="Helical" evidence="6">
    <location>
        <begin position="21"/>
        <end position="42"/>
    </location>
</feature>
<keyword evidence="9" id="KW-1185">Reference proteome</keyword>
<name>A0ABN6ZC23_9FIRM</name>
<evidence type="ECO:0000313" key="9">
    <source>
        <dbReference type="Proteomes" id="UP001432099"/>
    </source>
</evidence>
<feature type="transmembrane region" description="Helical" evidence="6">
    <location>
        <begin position="118"/>
        <end position="139"/>
    </location>
</feature>
<evidence type="ECO:0000256" key="3">
    <source>
        <dbReference type="ARBA" id="ARBA00022692"/>
    </source>
</evidence>
<keyword evidence="3 6" id="KW-0812">Transmembrane</keyword>
<comment type="subcellular location">
    <subcellularLocation>
        <location evidence="1">Membrane</location>
        <topology evidence="1">Multi-pass membrane protein</topology>
    </subcellularLocation>
</comment>
<gene>
    <name evidence="8" type="ORF">T23_15190</name>
</gene>
<dbReference type="EMBL" id="AP028127">
    <property type="protein sequence ID" value="BEH91417.1"/>
    <property type="molecule type" value="Genomic_DNA"/>
</dbReference>
<evidence type="ECO:0000256" key="2">
    <source>
        <dbReference type="ARBA" id="ARBA00022448"/>
    </source>
</evidence>
<evidence type="ECO:0000313" key="8">
    <source>
        <dbReference type="EMBL" id="BEH91417.1"/>
    </source>
</evidence>
<evidence type="ECO:0000256" key="6">
    <source>
        <dbReference type="SAM" id="Phobius"/>
    </source>
</evidence>
<dbReference type="PANTHER" id="PTHR43840">
    <property type="entry name" value="MITOCHONDRIAL METAL TRANSPORTER 1-RELATED"/>
    <property type="match status" value="1"/>
</dbReference>
<evidence type="ECO:0000256" key="1">
    <source>
        <dbReference type="ARBA" id="ARBA00004141"/>
    </source>
</evidence>
<dbReference type="InterPro" id="IPR058533">
    <property type="entry name" value="Cation_efflux_TM"/>
</dbReference>
<feature type="transmembrane region" description="Helical" evidence="6">
    <location>
        <begin position="192"/>
        <end position="211"/>
    </location>
</feature>
<proteinExistence type="predicted"/>
<dbReference type="SUPFAM" id="SSF161111">
    <property type="entry name" value="Cation efflux protein transmembrane domain-like"/>
    <property type="match status" value="1"/>
</dbReference>
<dbReference type="Pfam" id="PF01545">
    <property type="entry name" value="Cation_efflux"/>
    <property type="match status" value="1"/>
</dbReference>
<keyword evidence="2" id="KW-0813">Transport</keyword>
<reference evidence="8" key="1">
    <citation type="journal article" date="2024" name="Int. J. Syst. Evol. Microbiol.">
        <title>Turicibacter faecis sp. nov., isolated from faeces of heart failure mouse model.</title>
        <authorList>
            <person name="Imamura Y."/>
            <person name="Motooka D."/>
            <person name="Nakajima Y."/>
            <person name="Ito S."/>
            <person name="Kitakaze M."/>
            <person name="Iida T."/>
            <person name="Nakamura S."/>
        </authorList>
    </citation>
    <scope>NUCLEOTIDE SEQUENCE</scope>
    <source>
        <strain evidence="8">TC023</strain>
    </source>
</reference>
<dbReference type="PANTHER" id="PTHR43840:SF15">
    <property type="entry name" value="MITOCHONDRIAL METAL TRANSPORTER 1-RELATED"/>
    <property type="match status" value="1"/>
</dbReference>
<keyword evidence="5 6" id="KW-0472">Membrane</keyword>
<dbReference type="Proteomes" id="UP001432099">
    <property type="component" value="Chromosome"/>
</dbReference>
<evidence type="ECO:0000259" key="7">
    <source>
        <dbReference type="Pfam" id="PF01545"/>
    </source>
</evidence>
<organism evidence="8 9">
    <name type="scientific">Turicibacter faecis</name>
    <dbReference type="NCBI Taxonomy" id="2963365"/>
    <lineage>
        <taxon>Bacteria</taxon>
        <taxon>Bacillati</taxon>
        <taxon>Bacillota</taxon>
        <taxon>Erysipelotrichia</taxon>
        <taxon>Erysipelotrichales</taxon>
        <taxon>Turicibacteraceae</taxon>
        <taxon>Turicibacter</taxon>
    </lineage>
</organism>
<feature type="transmembrane region" description="Helical" evidence="6">
    <location>
        <begin position="84"/>
        <end position="106"/>
    </location>
</feature>
<protein>
    <recommendedName>
        <fullName evidence="7">Cation efflux protein transmembrane domain-containing protein</fullName>
    </recommendedName>
</protein>
<sequence>MKEMNRRLEEKKEQVALKISLGAGILFVLVELLVAILSKSQAVLMDSVYDTSELVMILFSLKLVPLLYKPVSEKQPYGYSQVESLFIAIKGFVLVSVTVALIVNNVQIMFHGGRDVQFLPIAYFELFATVLGGAVMLILRRMNRLANSPILRTEIMEWTIDAVASFGMALAFFLPALIHHPWLERMLPYLDQVIAIFLSFFVLPLPIRAVVTAMRDIFLMAPEEETMRIIKEKCEPILTYYGLEEATYDVVRTGRKVWISIYILPMDEFISVTLYSKVQDLLEVSLAEEFNDFYIELLPDIL</sequence>
<feature type="transmembrane region" description="Helical" evidence="6">
    <location>
        <begin position="160"/>
        <end position="180"/>
    </location>
</feature>
<dbReference type="InterPro" id="IPR050291">
    <property type="entry name" value="CDF_Transporter"/>
</dbReference>
<dbReference type="InterPro" id="IPR027469">
    <property type="entry name" value="Cation_efflux_TMD_sf"/>
</dbReference>